<name>A0A917GY43_9BACI</name>
<dbReference type="RefSeq" id="WP_188453310.1">
    <property type="nucleotide sequence ID" value="NZ_BMFR01000001.1"/>
</dbReference>
<proteinExistence type="predicted"/>
<dbReference type="Proteomes" id="UP000622860">
    <property type="component" value="Unassembled WGS sequence"/>
</dbReference>
<protein>
    <recommendedName>
        <fullName evidence="4">SHOCT domain-containing protein</fullName>
    </recommendedName>
</protein>
<reference evidence="2" key="2">
    <citation type="submission" date="2020-09" db="EMBL/GenBank/DDBJ databases">
        <authorList>
            <person name="Sun Q."/>
            <person name="Zhou Y."/>
        </authorList>
    </citation>
    <scope>NUCLEOTIDE SEQUENCE</scope>
    <source>
        <strain evidence="2">CGMCC 1.12754</strain>
    </source>
</reference>
<evidence type="ECO:0000313" key="2">
    <source>
        <dbReference type="EMBL" id="GGG60880.1"/>
    </source>
</evidence>
<evidence type="ECO:0008006" key="4">
    <source>
        <dbReference type="Google" id="ProtNLM"/>
    </source>
</evidence>
<gene>
    <name evidence="2" type="ORF">GCM10011398_00110</name>
</gene>
<evidence type="ECO:0000313" key="3">
    <source>
        <dbReference type="Proteomes" id="UP000622860"/>
    </source>
</evidence>
<sequence>MSCCGGSSKKDKKKDSITQQTPLDQLKLRLVNGEIDMDQYLKTKEVIEQP</sequence>
<keyword evidence="3" id="KW-1185">Reference proteome</keyword>
<feature type="region of interest" description="Disordered" evidence="1">
    <location>
        <begin position="1"/>
        <end position="21"/>
    </location>
</feature>
<comment type="caution">
    <text evidence="2">The sequence shown here is derived from an EMBL/GenBank/DDBJ whole genome shotgun (WGS) entry which is preliminary data.</text>
</comment>
<reference evidence="2" key="1">
    <citation type="journal article" date="2014" name="Int. J. Syst. Evol. Microbiol.">
        <title>Complete genome sequence of Corynebacterium casei LMG S-19264T (=DSM 44701T), isolated from a smear-ripened cheese.</title>
        <authorList>
            <consortium name="US DOE Joint Genome Institute (JGI-PGF)"/>
            <person name="Walter F."/>
            <person name="Albersmeier A."/>
            <person name="Kalinowski J."/>
            <person name="Ruckert C."/>
        </authorList>
    </citation>
    <scope>NUCLEOTIDE SEQUENCE</scope>
    <source>
        <strain evidence="2">CGMCC 1.12754</strain>
    </source>
</reference>
<dbReference type="AlphaFoldDB" id="A0A917GY43"/>
<dbReference type="EMBL" id="BMFR01000001">
    <property type="protein sequence ID" value="GGG60880.1"/>
    <property type="molecule type" value="Genomic_DNA"/>
</dbReference>
<accession>A0A917GY43</accession>
<evidence type="ECO:0000256" key="1">
    <source>
        <dbReference type="SAM" id="MobiDB-lite"/>
    </source>
</evidence>
<organism evidence="2 3">
    <name type="scientific">Virgibacillus oceani</name>
    <dbReference type="NCBI Taxonomy" id="1479511"/>
    <lineage>
        <taxon>Bacteria</taxon>
        <taxon>Bacillati</taxon>
        <taxon>Bacillota</taxon>
        <taxon>Bacilli</taxon>
        <taxon>Bacillales</taxon>
        <taxon>Bacillaceae</taxon>
        <taxon>Virgibacillus</taxon>
    </lineage>
</organism>